<evidence type="ECO:0000313" key="1">
    <source>
        <dbReference type="EMBL" id="RAJ05234.1"/>
    </source>
</evidence>
<dbReference type="AlphaFoldDB" id="A0A327QNG4"/>
<dbReference type="EMBL" id="QLLL01000004">
    <property type="protein sequence ID" value="RAJ05234.1"/>
    <property type="molecule type" value="Genomic_DNA"/>
</dbReference>
<sequence>MNIAQKVAALVRLGKYLGANGEESGESKADAWELNAWQAAKRKAYNINGWFTEEFIDLSVNNICRYFLQEEALQTWLLMYPQLGSPAVQQTVGIVAAGNIPLVGFHDWMCGFLSGHKVRIKLSSKDETLMRHIIEKIAEWYPEAAELTSIEEILKGCDAYIATGSNNSARYFEYYFSKYPHIIRRNRTSAAILTGEETEEELNFLADDIMIYFGLGCRNVTKVFVPQGYNFEPLLKALGKYSYLADHHKYKNNYDYHLALFLLNHDYYMSNSNILLHEHESLFSPLSVLNYAFYEDAAALTVELQQHPDLQCLVARNVTPFGHAQQPSLTDYADGVDTMHFLQALS</sequence>
<gene>
    <name evidence="1" type="ORF">LX64_02389</name>
</gene>
<dbReference type="Proteomes" id="UP000249547">
    <property type="component" value="Unassembled WGS sequence"/>
</dbReference>
<comment type="caution">
    <text evidence="1">The sequence shown here is derived from an EMBL/GenBank/DDBJ whole genome shotgun (WGS) entry which is preliminary data.</text>
</comment>
<reference evidence="1 2" key="1">
    <citation type="submission" date="2018-06" db="EMBL/GenBank/DDBJ databases">
        <title>Genomic Encyclopedia of Archaeal and Bacterial Type Strains, Phase II (KMG-II): from individual species to whole genera.</title>
        <authorList>
            <person name="Goeker M."/>
        </authorList>
    </citation>
    <scope>NUCLEOTIDE SEQUENCE [LARGE SCALE GENOMIC DNA]</scope>
    <source>
        <strain evidence="1 2">DSM 23857</strain>
    </source>
</reference>
<dbReference type="OrthoDB" id="1522941at2"/>
<accession>A0A327QNG4</accession>
<evidence type="ECO:0008006" key="3">
    <source>
        <dbReference type="Google" id="ProtNLM"/>
    </source>
</evidence>
<keyword evidence="2" id="KW-1185">Reference proteome</keyword>
<protein>
    <recommendedName>
        <fullName evidence="3">Acyl-CoA reductase LuxC</fullName>
    </recommendedName>
</protein>
<evidence type="ECO:0000313" key="2">
    <source>
        <dbReference type="Proteomes" id="UP000249547"/>
    </source>
</evidence>
<organism evidence="1 2">
    <name type="scientific">Chitinophaga skermanii</name>
    <dbReference type="NCBI Taxonomy" id="331697"/>
    <lineage>
        <taxon>Bacteria</taxon>
        <taxon>Pseudomonadati</taxon>
        <taxon>Bacteroidota</taxon>
        <taxon>Chitinophagia</taxon>
        <taxon>Chitinophagales</taxon>
        <taxon>Chitinophagaceae</taxon>
        <taxon>Chitinophaga</taxon>
    </lineage>
</organism>
<name>A0A327QNG4_9BACT</name>
<proteinExistence type="predicted"/>
<dbReference type="RefSeq" id="WP_111597843.1">
    <property type="nucleotide sequence ID" value="NZ_QLLL01000004.1"/>
</dbReference>